<proteinExistence type="predicted"/>
<protein>
    <submittedName>
        <fullName evidence="2">Uncharacterized protein</fullName>
    </submittedName>
</protein>
<evidence type="ECO:0000313" key="2">
    <source>
        <dbReference type="EMBL" id="KKK14141.1"/>
    </source>
</evidence>
<dbReference type="EMBL" id="JYKN01003067">
    <property type="protein sequence ID" value="KKK14141.1"/>
    <property type="molecule type" value="Genomic_DNA"/>
</dbReference>
<comment type="caution">
    <text evidence="2">The sequence shown here is derived from an EMBL/GenBank/DDBJ whole genome shotgun (WGS) entry which is preliminary data.</text>
</comment>
<dbReference type="Proteomes" id="UP000034947">
    <property type="component" value="Unassembled WGS sequence"/>
</dbReference>
<feature type="region of interest" description="Disordered" evidence="1">
    <location>
        <begin position="1"/>
        <end position="29"/>
    </location>
</feature>
<evidence type="ECO:0000313" key="3">
    <source>
        <dbReference type="Proteomes" id="UP000034947"/>
    </source>
</evidence>
<accession>A0A0F8UTN8</accession>
<feature type="compositionally biased region" description="Low complexity" evidence="1">
    <location>
        <begin position="9"/>
        <end position="20"/>
    </location>
</feature>
<keyword evidence="3" id="KW-1185">Reference proteome</keyword>
<organism evidence="2 3">
    <name type="scientific">Aspergillus ochraceoroseus</name>
    <dbReference type="NCBI Taxonomy" id="138278"/>
    <lineage>
        <taxon>Eukaryota</taxon>
        <taxon>Fungi</taxon>
        <taxon>Dikarya</taxon>
        <taxon>Ascomycota</taxon>
        <taxon>Pezizomycotina</taxon>
        <taxon>Eurotiomycetes</taxon>
        <taxon>Eurotiomycetidae</taxon>
        <taxon>Eurotiales</taxon>
        <taxon>Aspergillaceae</taxon>
        <taxon>Aspergillus</taxon>
        <taxon>Aspergillus subgen. Nidulantes</taxon>
    </lineage>
</organism>
<dbReference type="OrthoDB" id="4293678at2759"/>
<dbReference type="AlphaFoldDB" id="A0A0F8UTN8"/>
<sequence length="83" mass="9739">MSGFSVRRPWSFRSLSSSSPPTQPHPPVCRRQDAAAHYLTRTKLQAFLAQRFPRHPRLDFHIRLYEDVWSFDAPEEVTEAELE</sequence>
<name>A0A0F8UTN8_9EURO</name>
<reference evidence="2 3" key="1">
    <citation type="submission" date="2015-02" db="EMBL/GenBank/DDBJ databases">
        <title>Draft Genome Sequences of Two Closely-Related Aflatoxigenic Aspergillus Species Obtained from the Cote d'Ivoire.</title>
        <authorList>
            <person name="Moore G.G."/>
            <person name="Beltz S.B."/>
            <person name="Mack B.M."/>
        </authorList>
    </citation>
    <scope>NUCLEOTIDE SEQUENCE [LARGE SCALE GENOMIC DNA]</scope>
    <source>
        <strain evidence="2 3">SRRC1432</strain>
    </source>
</reference>
<dbReference type="VEuPathDB" id="FungiDB:P175DRAFT_0504668"/>
<gene>
    <name evidence="2" type="ORF">AOCH_000810</name>
</gene>
<evidence type="ECO:0000256" key="1">
    <source>
        <dbReference type="SAM" id="MobiDB-lite"/>
    </source>
</evidence>